<keyword evidence="7 8" id="KW-0472">Membrane</keyword>
<evidence type="ECO:0000256" key="1">
    <source>
        <dbReference type="ARBA" id="ARBA00004651"/>
    </source>
</evidence>
<feature type="domain" description="Glycosyltransferase RgtA/B/C/D-like" evidence="9">
    <location>
        <begin position="76"/>
        <end position="215"/>
    </location>
</feature>
<keyword evidence="4 10" id="KW-0808">Transferase</keyword>
<dbReference type="GO" id="GO:0016763">
    <property type="term" value="F:pentosyltransferase activity"/>
    <property type="evidence" value="ECO:0007669"/>
    <property type="project" value="TreeGrafter"/>
</dbReference>
<dbReference type="PANTHER" id="PTHR33908">
    <property type="entry name" value="MANNOSYLTRANSFERASE YKCB-RELATED"/>
    <property type="match status" value="1"/>
</dbReference>
<dbReference type="InterPro" id="IPR050297">
    <property type="entry name" value="LipidA_mod_glycosyltrf_83"/>
</dbReference>
<dbReference type="RefSeq" id="WP_114678692.1">
    <property type="nucleotide sequence ID" value="NZ_CP031188.1"/>
</dbReference>
<dbReference type="EMBL" id="CP031188">
    <property type="protein sequence ID" value="AXG74934.1"/>
    <property type="molecule type" value="Genomic_DNA"/>
</dbReference>
<comment type="subcellular location">
    <subcellularLocation>
        <location evidence="1">Cell membrane</location>
        <topology evidence="1">Multi-pass membrane protein</topology>
    </subcellularLocation>
</comment>
<reference evidence="10 11" key="1">
    <citation type="submission" date="2018-07" db="EMBL/GenBank/DDBJ databases">
        <title>Complete genome sequence of Flavobacterium arcticum type strain SM1502T.</title>
        <authorList>
            <person name="Li Y."/>
            <person name="Li D.-D."/>
        </authorList>
    </citation>
    <scope>NUCLEOTIDE SEQUENCE [LARGE SCALE GENOMIC DNA]</scope>
    <source>
        <strain evidence="10 11">SM1502</strain>
    </source>
</reference>
<evidence type="ECO:0000259" key="9">
    <source>
        <dbReference type="Pfam" id="PF13231"/>
    </source>
</evidence>
<dbReference type="KEGG" id="fat:DVK85_12130"/>
<keyword evidence="2" id="KW-1003">Cell membrane</keyword>
<dbReference type="PANTHER" id="PTHR33908:SF11">
    <property type="entry name" value="MEMBRANE PROTEIN"/>
    <property type="match status" value="1"/>
</dbReference>
<dbReference type="GO" id="GO:0005886">
    <property type="term" value="C:plasma membrane"/>
    <property type="evidence" value="ECO:0007669"/>
    <property type="project" value="UniProtKB-SubCell"/>
</dbReference>
<evidence type="ECO:0000256" key="3">
    <source>
        <dbReference type="ARBA" id="ARBA00022676"/>
    </source>
</evidence>
<dbReference type="OrthoDB" id="996005at2"/>
<organism evidence="10 11">
    <name type="scientific">Flavobacterium arcticum</name>
    <dbReference type="NCBI Taxonomy" id="1784713"/>
    <lineage>
        <taxon>Bacteria</taxon>
        <taxon>Pseudomonadati</taxon>
        <taxon>Bacteroidota</taxon>
        <taxon>Flavobacteriia</taxon>
        <taxon>Flavobacteriales</taxon>
        <taxon>Flavobacteriaceae</taxon>
        <taxon>Flavobacterium</taxon>
    </lineage>
</organism>
<keyword evidence="3" id="KW-0328">Glycosyltransferase</keyword>
<feature type="transmembrane region" description="Helical" evidence="8">
    <location>
        <begin position="78"/>
        <end position="98"/>
    </location>
</feature>
<accession>A0A345HEC4</accession>
<feature type="transmembrane region" description="Helical" evidence="8">
    <location>
        <begin position="412"/>
        <end position="430"/>
    </location>
</feature>
<evidence type="ECO:0000256" key="5">
    <source>
        <dbReference type="ARBA" id="ARBA00022692"/>
    </source>
</evidence>
<feature type="transmembrane region" description="Helical" evidence="8">
    <location>
        <begin position="350"/>
        <end position="374"/>
    </location>
</feature>
<feature type="transmembrane region" description="Helical" evidence="8">
    <location>
        <begin position="110"/>
        <end position="129"/>
    </location>
</feature>
<dbReference type="AlphaFoldDB" id="A0A345HEC4"/>
<evidence type="ECO:0000313" key="11">
    <source>
        <dbReference type="Proteomes" id="UP000253951"/>
    </source>
</evidence>
<evidence type="ECO:0000256" key="2">
    <source>
        <dbReference type="ARBA" id="ARBA00022475"/>
    </source>
</evidence>
<feature type="transmembrane region" description="Helical" evidence="8">
    <location>
        <begin position="135"/>
        <end position="154"/>
    </location>
</feature>
<feature type="transmembrane region" description="Helical" evidence="8">
    <location>
        <begin position="199"/>
        <end position="222"/>
    </location>
</feature>
<feature type="transmembrane region" description="Helical" evidence="8">
    <location>
        <begin position="386"/>
        <end position="405"/>
    </location>
</feature>
<name>A0A345HEC4_9FLAO</name>
<keyword evidence="11" id="KW-1185">Reference proteome</keyword>
<keyword evidence="6 8" id="KW-1133">Transmembrane helix</keyword>
<evidence type="ECO:0000256" key="8">
    <source>
        <dbReference type="SAM" id="Phobius"/>
    </source>
</evidence>
<dbReference type="Proteomes" id="UP000253951">
    <property type="component" value="Chromosome"/>
</dbReference>
<feature type="transmembrane region" description="Helical" evidence="8">
    <location>
        <begin position="161"/>
        <end position="187"/>
    </location>
</feature>
<proteinExistence type="predicted"/>
<gene>
    <name evidence="10" type="ORF">DVK85_12130</name>
</gene>
<evidence type="ECO:0000313" key="10">
    <source>
        <dbReference type="EMBL" id="AXG74934.1"/>
    </source>
</evidence>
<dbReference type="InterPro" id="IPR038731">
    <property type="entry name" value="RgtA/B/C-like"/>
</dbReference>
<evidence type="ECO:0000256" key="4">
    <source>
        <dbReference type="ARBA" id="ARBA00022679"/>
    </source>
</evidence>
<protein>
    <submittedName>
        <fullName evidence="10">Phospholipid carrier-dependent glycosyltransferase</fullName>
    </submittedName>
</protein>
<evidence type="ECO:0000256" key="7">
    <source>
        <dbReference type="ARBA" id="ARBA00023136"/>
    </source>
</evidence>
<keyword evidence="5 8" id="KW-0812">Transmembrane</keyword>
<dbReference type="Pfam" id="PF13231">
    <property type="entry name" value="PMT_2"/>
    <property type="match status" value="1"/>
</dbReference>
<feature type="transmembrane region" description="Helical" evidence="8">
    <location>
        <begin position="12"/>
        <end position="34"/>
    </location>
</feature>
<evidence type="ECO:0000256" key="6">
    <source>
        <dbReference type="ARBA" id="ARBA00022989"/>
    </source>
</evidence>
<sequence length="441" mass="52094">MTFKNIKKSLTGRPITTIVLFGILVRLLLVALYWHVTIFPDSSDYIQLSEQLIKLDLTEHNGIRTLGYPLLLFLANNYFPTVVFIQFIIGIITSIYLYKIMLLLNFRKNIALIVTLIVSSFIHSLFYETNILTETLTLFFIALIFYTTLKIFFYKNTWKHLLILGFLLGYLVLIKPFYVFLPFLIYGLYTLKDFRFNRIINRTMIILVFPIIALLSCCYMNYINSGKFVSTSIYGFYSAQNCVYYAEKGPEEYSDIINVYVKHREEVIKNEEDVAMTIWSAKEEMHEKTGLNLIELSDRLNDYGKTTIIQNPLNYFKQVLLSWREFWKNSIYWSYESFNFKYANKACIAVWYLDSFILQIVKILFLLIIPYHLFLYIKNRKMTPEFIIVVFVFATSLMQALVTFGTNSRYSYPFEFLMVIALLLTFRPFIEKIIKQPLLKT</sequence>
<dbReference type="GO" id="GO:0009103">
    <property type="term" value="P:lipopolysaccharide biosynthetic process"/>
    <property type="evidence" value="ECO:0007669"/>
    <property type="project" value="UniProtKB-ARBA"/>
</dbReference>